<dbReference type="Gene3D" id="1.20.1720.10">
    <property type="entry name" value="Multidrug resistance protein D"/>
    <property type="match status" value="1"/>
</dbReference>
<keyword evidence="4 6" id="KW-0472">Membrane</keyword>
<feature type="transmembrane region" description="Helical" evidence="6">
    <location>
        <begin position="113"/>
        <end position="136"/>
    </location>
</feature>
<evidence type="ECO:0008006" key="9">
    <source>
        <dbReference type="Google" id="ProtNLM"/>
    </source>
</evidence>
<dbReference type="EMBL" id="CAFZ01000147">
    <property type="protein sequence ID" value="CCA72088.1"/>
    <property type="molecule type" value="Genomic_DNA"/>
</dbReference>
<evidence type="ECO:0000256" key="3">
    <source>
        <dbReference type="ARBA" id="ARBA00022989"/>
    </source>
</evidence>
<dbReference type="PANTHER" id="PTHR23501">
    <property type="entry name" value="MAJOR FACILITATOR SUPERFAMILY"/>
    <property type="match status" value="1"/>
</dbReference>
<dbReference type="GO" id="GO:0022857">
    <property type="term" value="F:transmembrane transporter activity"/>
    <property type="evidence" value="ECO:0007669"/>
    <property type="project" value="TreeGrafter"/>
</dbReference>
<feature type="region of interest" description="Disordered" evidence="5">
    <location>
        <begin position="1"/>
        <end position="56"/>
    </location>
</feature>
<organism evidence="7 8">
    <name type="scientific">Serendipita indica (strain DSM 11827)</name>
    <name type="common">Root endophyte fungus</name>
    <name type="synonym">Piriformospora indica</name>
    <dbReference type="NCBI Taxonomy" id="1109443"/>
    <lineage>
        <taxon>Eukaryota</taxon>
        <taxon>Fungi</taxon>
        <taxon>Dikarya</taxon>
        <taxon>Basidiomycota</taxon>
        <taxon>Agaricomycotina</taxon>
        <taxon>Agaricomycetes</taxon>
        <taxon>Sebacinales</taxon>
        <taxon>Serendipitaceae</taxon>
        <taxon>Serendipita</taxon>
    </lineage>
</organism>
<evidence type="ECO:0000256" key="6">
    <source>
        <dbReference type="SAM" id="Phobius"/>
    </source>
</evidence>
<evidence type="ECO:0000256" key="2">
    <source>
        <dbReference type="ARBA" id="ARBA00022692"/>
    </source>
</evidence>
<dbReference type="GO" id="GO:0005886">
    <property type="term" value="C:plasma membrane"/>
    <property type="evidence" value="ECO:0007669"/>
    <property type="project" value="TreeGrafter"/>
</dbReference>
<evidence type="ECO:0000256" key="4">
    <source>
        <dbReference type="ARBA" id="ARBA00023136"/>
    </source>
</evidence>
<keyword evidence="2 6" id="KW-0812">Transmembrane</keyword>
<dbReference type="OrthoDB" id="3234040at2759"/>
<feature type="compositionally biased region" description="Basic and acidic residues" evidence="5">
    <location>
        <begin position="34"/>
        <end position="47"/>
    </location>
</feature>
<evidence type="ECO:0000313" key="7">
    <source>
        <dbReference type="EMBL" id="CCA72088.1"/>
    </source>
</evidence>
<name>G4TLA3_SERID</name>
<evidence type="ECO:0000256" key="5">
    <source>
        <dbReference type="SAM" id="MobiDB-lite"/>
    </source>
</evidence>
<proteinExistence type="predicted"/>
<dbReference type="Proteomes" id="UP000007148">
    <property type="component" value="Unassembled WGS sequence"/>
</dbReference>
<dbReference type="PANTHER" id="PTHR23501:SF198">
    <property type="entry name" value="AZOLE RESISTANCE PROTEIN 1-RELATED"/>
    <property type="match status" value="1"/>
</dbReference>
<protein>
    <recommendedName>
        <fullName evidence="9">Major facilitator superfamily (MFS) profile domain-containing protein</fullName>
    </recommendedName>
</protein>
<dbReference type="HOGENOM" id="CLU_1027177_0_0_1"/>
<accession>G4TLA3</accession>
<keyword evidence="3 6" id="KW-1133">Transmembrane helix</keyword>
<gene>
    <name evidence="7" type="ORF">PIIN_06024</name>
</gene>
<evidence type="ECO:0000313" key="8">
    <source>
        <dbReference type="Proteomes" id="UP000007148"/>
    </source>
</evidence>
<dbReference type="InParanoid" id="G4TLA3"/>
<dbReference type="InterPro" id="IPR036259">
    <property type="entry name" value="MFS_trans_sf"/>
</dbReference>
<dbReference type="SUPFAM" id="SSF103473">
    <property type="entry name" value="MFS general substrate transporter"/>
    <property type="match status" value="1"/>
</dbReference>
<evidence type="ECO:0000256" key="1">
    <source>
        <dbReference type="ARBA" id="ARBA00004141"/>
    </source>
</evidence>
<dbReference type="AlphaFoldDB" id="G4TLA3"/>
<comment type="caution">
    <text evidence="7">The sequence shown here is derived from an EMBL/GenBank/DDBJ whole genome shotgun (WGS) entry which is preliminary data.</text>
</comment>
<reference evidence="7 8" key="1">
    <citation type="journal article" date="2011" name="PLoS Pathog.">
        <title>Endophytic Life Strategies Decoded by Genome and Transcriptome Analyses of the Mutualistic Root Symbiont Piriformospora indica.</title>
        <authorList>
            <person name="Zuccaro A."/>
            <person name="Lahrmann U."/>
            <person name="Guldener U."/>
            <person name="Langen G."/>
            <person name="Pfiffi S."/>
            <person name="Biedenkopf D."/>
            <person name="Wong P."/>
            <person name="Samans B."/>
            <person name="Grimm C."/>
            <person name="Basiewicz M."/>
            <person name="Murat C."/>
            <person name="Martin F."/>
            <person name="Kogel K.H."/>
        </authorList>
    </citation>
    <scope>NUCLEOTIDE SEQUENCE [LARGE SCALE GENOMIC DNA]</scope>
    <source>
        <strain evidence="7 8">DSM 11827</strain>
    </source>
</reference>
<keyword evidence="8" id="KW-1185">Reference proteome</keyword>
<feature type="transmembrane region" description="Helical" evidence="6">
    <location>
        <begin position="73"/>
        <end position="93"/>
    </location>
</feature>
<sequence length="271" mass="29841">MSAEIAKSKTSLNAVDKDPDATAAATPAMSTTNDVREADTVKEKDPSALENVEGSTNPSNAINEADILTGKRLWLVWSAFLLSVLLVALDNTIVSTALPKLASYFNALDQLTWIVSAYLLTQAGFILIFGQILTIVPTKWIYLLMGEAESENEDHTLNDKYNLGFSADGMLIVYGSLVWELGSEGLRRYQSLTLPKSLEDYPHSLLTYANGWIHSAFPPGPIVPIPTHLRLLFTTGAFYDAQMWSASGNTMLVWTRTSEPLIFDFSEFVSH</sequence>
<comment type="subcellular location">
    <subcellularLocation>
        <location evidence="1">Membrane</location>
        <topology evidence="1">Multi-pass membrane protein</topology>
    </subcellularLocation>
</comment>